<evidence type="ECO:0000313" key="4">
    <source>
        <dbReference type="Proteomes" id="UP001221208"/>
    </source>
</evidence>
<evidence type="ECO:0000256" key="1">
    <source>
        <dbReference type="ARBA" id="ARBA00022801"/>
    </source>
</evidence>
<dbReference type="PANTHER" id="PTHR48081">
    <property type="entry name" value="AB HYDROLASE SUPERFAMILY PROTEIN C4A8.06C"/>
    <property type="match status" value="1"/>
</dbReference>
<gene>
    <name evidence="3" type="ORF">OIK44_25020</name>
</gene>
<name>A0ABT5K768_9BURK</name>
<dbReference type="InterPro" id="IPR050300">
    <property type="entry name" value="GDXG_lipolytic_enzyme"/>
</dbReference>
<organism evidence="3 4">
    <name type="scientific">Janthinobacterium fluminis</name>
    <dbReference type="NCBI Taxonomy" id="2987524"/>
    <lineage>
        <taxon>Bacteria</taxon>
        <taxon>Pseudomonadati</taxon>
        <taxon>Pseudomonadota</taxon>
        <taxon>Betaproteobacteria</taxon>
        <taxon>Burkholderiales</taxon>
        <taxon>Oxalobacteraceae</taxon>
        <taxon>Janthinobacterium</taxon>
    </lineage>
</organism>
<accession>A0ABT5K768</accession>
<keyword evidence="4" id="KW-1185">Reference proteome</keyword>
<dbReference type="Gene3D" id="3.40.50.1820">
    <property type="entry name" value="alpha/beta hydrolase"/>
    <property type="match status" value="1"/>
</dbReference>
<dbReference type="PANTHER" id="PTHR48081:SF8">
    <property type="entry name" value="ALPHA_BETA HYDROLASE FOLD-3 DOMAIN-CONTAINING PROTEIN-RELATED"/>
    <property type="match status" value="1"/>
</dbReference>
<dbReference type="RefSeq" id="WP_273674890.1">
    <property type="nucleotide sequence ID" value="NZ_JAQQXR010000020.1"/>
</dbReference>
<proteinExistence type="predicted"/>
<reference evidence="3 4" key="1">
    <citation type="submission" date="2022-10" db="EMBL/GenBank/DDBJ databases">
        <title>Janthinobacterium sp. hw3 Genome sequencing.</title>
        <authorList>
            <person name="Park S."/>
        </authorList>
    </citation>
    <scope>NUCLEOTIDE SEQUENCE [LARGE SCALE GENOMIC DNA]</scope>
    <source>
        <strain evidence="4">hw3</strain>
    </source>
</reference>
<dbReference type="InterPro" id="IPR013094">
    <property type="entry name" value="AB_hydrolase_3"/>
</dbReference>
<protein>
    <submittedName>
        <fullName evidence="3">Alpha/beta hydrolase</fullName>
    </submittedName>
</protein>
<dbReference type="GO" id="GO:0016787">
    <property type="term" value="F:hydrolase activity"/>
    <property type="evidence" value="ECO:0007669"/>
    <property type="project" value="UniProtKB-KW"/>
</dbReference>
<dbReference type="InterPro" id="IPR029058">
    <property type="entry name" value="AB_hydrolase_fold"/>
</dbReference>
<dbReference type="SUPFAM" id="SSF53474">
    <property type="entry name" value="alpha/beta-Hydrolases"/>
    <property type="match status" value="1"/>
</dbReference>
<evidence type="ECO:0000313" key="3">
    <source>
        <dbReference type="EMBL" id="MDC8760852.1"/>
    </source>
</evidence>
<feature type="domain" description="Alpha/beta hydrolase fold-3" evidence="2">
    <location>
        <begin position="79"/>
        <end position="285"/>
    </location>
</feature>
<sequence>MSLDPRIATFLAEPSGLPAPATLDAIRAATETGLRTLHGPLEDVAWIHNYTVPGHARQPIRVRAYAPAGADAAVAQPALVFAHGGGWCLCSLDLYDNPCRALANATGRVVLSVDYRLAPEHPFPVPLEDFYAALCWIGEQADALGLDRGRIAVGGDSAGGNLAAAAALLARDRAGPAIERQLLLYPALDCDFSTASYGEFAEGYWLTRETMQFCWSTYLPNAEDAVSAYASPLRAASLAGLPPATVLVSEYDPLHDEGMAYAQRLREAGVEAHCERLDGIVHACIHMLGLTPHARQLFDLAGQALQTPQVF</sequence>
<dbReference type="EMBL" id="JAQQXR010000020">
    <property type="protein sequence ID" value="MDC8760852.1"/>
    <property type="molecule type" value="Genomic_DNA"/>
</dbReference>
<comment type="caution">
    <text evidence="3">The sequence shown here is derived from an EMBL/GenBank/DDBJ whole genome shotgun (WGS) entry which is preliminary data.</text>
</comment>
<dbReference type="Proteomes" id="UP001221208">
    <property type="component" value="Unassembled WGS sequence"/>
</dbReference>
<evidence type="ECO:0000259" key="2">
    <source>
        <dbReference type="Pfam" id="PF07859"/>
    </source>
</evidence>
<dbReference type="Pfam" id="PF07859">
    <property type="entry name" value="Abhydrolase_3"/>
    <property type="match status" value="1"/>
</dbReference>
<keyword evidence="1 3" id="KW-0378">Hydrolase</keyword>